<dbReference type="AlphaFoldDB" id="A0A517NWT3"/>
<reference evidence="1 2" key="1">
    <citation type="submission" date="2019-02" db="EMBL/GenBank/DDBJ databases">
        <title>Deep-cultivation of Planctomycetes and their phenomic and genomic characterization uncovers novel biology.</title>
        <authorList>
            <person name="Wiegand S."/>
            <person name="Jogler M."/>
            <person name="Boedeker C."/>
            <person name="Pinto D."/>
            <person name="Vollmers J."/>
            <person name="Rivas-Marin E."/>
            <person name="Kohn T."/>
            <person name="Peeters S.H."/>
            <person name="Heuer A."/>
            <person name="Rast P."/>
            <person name="Oberbeckmann S."/>
            <person name="Bunk B."/>
            <person name="Jeske O."/>
            <person name="Meyerdierks A."/>
            <person name="Storesund J.E."/>
            <person name="Kallscheuer N."/>
            <person name="Luecker S."/>
            <person name="Lage O.M."/>
            <person name="Pohl T."/>
            <person name="Merkel B.J."/>
            <person name="Hornburger P."/>
            <person name="Mueller R.-W."/>
            <person name="Bruemmer F."/>
            <person name="Labrenz M."/>
            <person name="Spormann A.M."/>
            <person name="Op den Camp H."/>
            <person name="Overmann J."/>
            <person name="Amann R."/>
            <person name="Jetten M.S.M."/>
            <person name="Mascher T."/>
            <person name="Medema M.H."/>
            <person name="Devos D.P."/>
            <person name="Kaster A.-K."/>
            <person name="Ovreas L."/>
            <person name="Rohde M."/>
            <person name="Galperin M.Y."/>
            <person name="Jogler C."/>
        </authorList>
    </citation>
    <scope>NUCLEOTIDE SEQUENCE [LARGE SCALE GENOMIC DNA]</scope>
    <source>
        <strain evidence="1 2">K23_9</strain>
    </source>
</reference>
<evidence type="ECO:0000313" key="1">
    <source>
        <dbReference type="EMBL" id="QDT11546.1"/>
    </source>
</evidence>
<dbReference type="Proteomes" id="UP000319817">
    <property type="component" value="Chromosome"/>
</dbReference>
<proteinExistence type="predicted"/>
<sequence>MFLSSASQIEMTKRHDDDAQAIIRGYHFKNRVNNSTPGCVKKLSG</sequence>
<organism evidence="1 2">
    <name type="scientific">Stieleria marina</name>
    <dbReference type="NCBI Taxonomy" id="1930275"/>
    <lineage>
        <taxon>Bacteria</taxon>
        <taxon>Pseudomonadati</taxon>
        <taxon>Planctomycetota</taxon>
        <taxon>Planctomycetia</taxon>
        <taxon>Pirellulales</taxon>
        <taxon>Pirellulaceae</taxon>
        <taxon>Stieleria</taxon>
    </lineage>
</organism>
<gene>
    <name evidence="1" type="ORF">K239x_35440</name>
</gene>
<keyword evidence="2" id="KW-1185">Reference proteome</keyword>
<accession>A0A517NWT3</accession>
<protein>
    <submittedName>
        <fullName evidence="1">Uncharacterized protein</fullName>
    </submittedName>
</protein>
<name>A0A517NWT3_9BACT</name>
<evidence type="ECO:0000313" key="2">
    <source>
        <dbReference type="Proteomes" id="UP000319817"/>
    </source>
</evidence>
<dbReference type="EMBL" id="CP036526">
    <property type="protein sequence ID" value="QDT11546.1"/>
    <property type="molecule type" value="Genomic_DNA"/>
</dbReference>